<dbReference type="Gene3D" id="3.30.420.380">
    <property type="match status" value="1"/>
</dbReference>
<reference evidence="1 2" key="1">
    <citation type="journal article" date="2012" name="Int. J. Syst. Evol. Microbiol.">
        <title>Vibrio caribbeanicus sp. nov., isolated from the marine sponge Scleritoderma cyanea.</title>
        <authorList>
            <person name="Hoffmann M."/>
            <person name="Monday S.R."/>
            <person name="Allard M.W."/>
            <person name="Strain E.A."/>
            <person name="Whittaker P."/>
            <person name="Naum M."/>
            <person name="McCarthy P.J."/>
            <person name="Lopez J.V."/>
            <person name="Fischer M."/>
            <person name="Brown E.W."/>
        </authorList>
    </citation>
    <scope>NUCLEOTIDE SEQUENCE [LARGE SCALE GENOMIC DNA]</scope>
    <source>
        <strain evidence="1 2">ATCC 700023</strain>
    </source>
</reference>
<dbReference type="AlphaFoldDB" id="F9S1G8"/>
<keyword evidence="2" id="KW-1185">Reference proteome</keyword>
<organism evidence="1 2">
    <name type="scientific">Vibrio ichthyoenteri ATCC 700023</name>
    <dbReference type="NCBI Taxonomy" id="870968"/>
    <lineage>
        <taxon>Bacteria</taxon>
        <taxon>Pseudomonadati</taxon>
        <taxon>Pseudomonadota</taxon>
        <taxon>Gammaproteobacteria</taxon>
        <taxon>Vibrionales</taxon>
        <taxon>Vibrionaceae</taxon>
        <taxon>Vibrio</taxon>
    </lineage>
</organism>
<name>F9S1G8_9VIBR</name>
<accession>F9S1G8</accession>
<proteinExistence type="predicted"/>
<comment type="caution">
    <text evidence="1">The sequence shown here is derived from an EMBL/GenBank/DDBJ whole genome shotgun (WGS) entry which is preliminary data.</text>
</comment>
<gene>
    <name evidence="1" type="ORF">VII00023_16866</name>
</gene>
<evidence type="ECO:0000313" key="1">
    <source>
        <dbReference type="EMBL" id="EGU41674.1"/>
    </source>
</evidence>
<dbReference type="RefSeq" id="WP_006711938.1">
    <property type="nucleotide sequence ID" value="NZ_AFWF01000107.1"/>
</dbReference>
<dbReference type="InterPro" id="IPR016871">
    <property type="entry name" value="MSHA_biogenesis_MshI"/>
</dbReference>
<dbReference type="OrthoDB" id="5296002at2"/>
<sequence>MNIQSLIEKFSSGTRSGNCLRVVVQPSALYFSESSAAILPKRVSTEGADWQKVLVSTLVKGQVIDSSIDIVLNSSLYQNYQIEKPNVPQEELSLTLPFLLKDLISEKITDIIADAMPLLTSNKLQVYVVPKSMVLGLAQALQQVNLKLGHILVEDDVWGRVAIDTERFVLLQRSQNGAYKVSAFVDNRCVFQRTIRGVTAPLTGVASASFQLDSVALELQRSIDYLSSQMRGATLHRMKVCCDDEDNDELAKALDERLSVSVSRLTDSGLESGALLTQFISQNYDAGINLYPAHLQPKVDHFTLNNVAFATGFLLVVILAAYGYNSWQSSQLNQELSIVKSQEKEFSQQVASLKQRLAKHRPSPEKVHAVERLKEDISSKRDSLNAVTKYDGSQQAGYSGIMSSLAQLGRKDISINYIRMDDESLDIKGLARDPQAIPNWVNQFKGELNLVGRSFEKLKIGRNEQNILTFELHTKEEAEQ</sequence>
<dbReference type="Proteomes" id="UP000004605">
    <property type="component" value="Unassembled WGS sequence"/>
</dbReference>
<dbReference type="EMBL" id="AFWF01000107">
    <property type="protein sequence ID" value="EGU41674.1"/>
    <property type="molecule type" value="Genomic_DNA"/>
</dbReference>
<dbReference type="SUPFAM" id="SSF53067">
    <property type="entry name" value="Actin-like ATPase domain"/>
    <property type="match status" value="1"/>
</dbReference>
<dbReference type="PIRSF" id="PIRSF028153">
    <property type="entry name" value="MSHA_biogenesis_protein_MshI"/>
    <property type="match status" value="1"/>
</dbReference>
<evidence type="ECO:0000313" key="2">
    <source>
        <dbReference type="Proteomes" id="UP000004605"/>
    </source>
</evidence>
<dbReference type="InterPro" id="IPR043129">
    <property type="entry name" value="ATPase_NBD"/>
</dbReference>
<protein>
    <submittedName>
        <fullName evidence="1">MSHA biogenesis protein MshI</fullName>
    </submittedName>
</protein>